<evidence type="ECO:0000313" key="2">
    <source>
        <dbReference type="Proteomes" id="UP000821865"/>
    </source>
</evidence>
<gene>
    <name evidence="1" type="ORF">HPB49_004193</name>
</gene>
<protein>
    <submittedName>
        <fullName evidence="1">Uncharacterized protein</fullName>
    </submittedName>
</protein>
<comment type="caution">
    <text evidence="1">The sequence shown here is derived from an EMBL/GenBank/DDBJ whole genome shotgun (WGS) entry which is preliminary data.</text>
</comment>
<evidence type="ECO:0000313" key="1">
    <source>
        <dbReference type="EMBL" id="KAH7949021.1"/>
    </source>
</evidence>
<dbReference type="Proteomes" id="UP000821865">
    <property type="component" value="Chromosome 5"/>
</dbReference>
<keyword evidence="2" id="KW-1185">Reference proteome</keyword>
<reference evidence="1" key="1">
    <citation type="submission" date="2020-05" db="EMBL/GenBank/DDBJ databases">
        <title>Large-scale comparative analyses of tick genomes elucidate their genetic diversity and vector capacities.</title>
        <authorList>
            <person name="Jia N."/>
            <person name="Wang J."/>
            <person name="Shi W."/>
            <person name="Du L."/>
            <person name="Sun Y."/>
            <person name="Zhan W."/>
            <person name="Jiang J."/>
            <person name="Wang Q."/>
            <person name="Zhang B."/>
            <person name="Ji P."/>
            <person name="Sakyi L.B."/>
            <person name="Cui X."/>
            <person name="Yuan T."/>
            <person name="Jiang B."/>
            <person name="Yang W."/>
            <person name="Lam T.T.-Y."/>
            <person name="Chang Q."/>
            <person name="Ding S."/>
            <person name="Wang X."/>
            <person name="Zhu J."/>
            <person name="Ruan X."/>
            <person name="Zhao L."/>
            <person name="Wei J."/>
            <person name="Que T."/>
            <person name="Du C."/>
            <person name="Cheng J."/>
            <person name="Dai P."/>
            <person name="Han X."/>
            <person name="Huang E."/>
            <person name="Gao Y."/>
            <person name="Liu J."/>
            <person name="Shao H."/>
            <person name="Ye R."/>
            <person name="Li L."/>
            <person name="Wei W."/>
            <person name="Wang X."/>
            <person name="Wang C."/>
            <person name="Yang T."/>
            <person name="Huo Q."/>
            <person name="Li W."/>
            <person name="Guo W."/>
            <person name="Chen H."/>
            <person name="Zhou L."/>
            <person name="Ni X."/>
            <person name="Tian J."/>
            <person name="Zhou Y."/>
            <person name="Sheng Y."/>
            <person name="Liu T."/>
            <person name="Pan Y."/>
            <person name="Xia L."/>
            <person name="Li J."/>
            <person name="Zhao F."/>
            <person name="Cao W."/>
        </authorList>
    </citation>
    <scope>NUCLEOTIDE SEQUENCE</scope>
    <source>
        <strain evidence="1">Dsil-2018</strain>
    </source>
</reference>
<sequence length="1246" mass="140014">MLAVAVLWCALPLLQPSQCSTHQQPCAFNRLCLCSHEVVRDVVCVGVPFSTFPTTIGDCENGQVTLVRSGLEVLQNDSLAGTRLSTLRLMHNSLSRILPCAFCGAEDNLVSLDLSHNALAQAPLHALSHLRHLQWLNLQSNRIDDLRRADWDELSRTVRLRSLFLGGNSIKVVRDGLFSNMSELATLELDRNLLSEVVGSPFPESLTRLSLAHNLLEHLPRHALRKLCSLAALFVGGNLLKTLPATWFLPTRHLDQLDLSRNLMDRLPEKLFNGSVYLRDLHMEFNFITELPVGLFRSVSVERLSLANNRMAGIAEHVFGGLESVLVVLDLSFNLFRRFPDAVRALMSLSVLYLRGNSLTSLEPADVQSFRATLEVLDLSGNRFDRVPSSALRTTERLSRLSLQDNRIQTIRGEDFESWARNLTTLSLANNGIRTLSKDTFVHLPRLRELKLSFNGIHFVDHHVFLPLRPTLEVLELSSALGQRFLPLELIRHMKRVQWLQLDHNQMLNLTDSYLQGLPSLVHFDLEGNRIGYITPGFFKEPIHQRLNRVVLAHNALTSVDTGTFKNLSRLANVVLLGNKIRVLRRGAFKDLPRLHNVVLSRNRIDTIEAGAFNNVSKLSSLLLQHNNLTSFSLDCLYGSRSGALLLNLSQNSLVSLDAKSDVEDSPSNETRDYGVHTLDVSHNQLTNIDDVFLTSVGSSLLNLHVSNNKIPGLNGLFGTLGVLQTFHADHNAISNVSFGAFQESPNLQVIVLSDNRIESINEFAFGNLTRLRVVDLSRNRISSIPEDAFENTALERLNLSFNNLRHCSSFAAIKGTLRVLDLSSNRISSIGADHFDGFRSILALNLSRNQLTVIDEDSFSGLGQLMHLDLAHNPLFTVNRACLQPLKTLDTLKLRNCSLARLPPFHLKRLLTLDVAENFLFNLSSDAFRHLRSLRELDVSRNLLESMPRHLWQFLPLLRSLDLSGNPISSLATDSFAGAHGLQSLDIRRLQLKFLDPRSLHGLRFLKSLRTTSYGSVRSFRLQELVSQLHSLRRVLVEVEEPVLSHQLQWAFGAKLSELTVTGRQLRVVFPDALLGLHGSHELVLRLTGTSIRRLPPGLLRYLADVRYLTLDLRGNLLSSIGPEVLRPPGGEDLGYWRGTQHLAGGIRLEDNPWVCDCQLLWLSRWLRRWLRETLRVQMLHFDAAIYVHNLARQSECTYPGGQVRKPLIDLQEDDFQCTSFAGHVIAPNLIWTAMLVTMALKGIS</sequence>
<name>A0ACB8CPM1_DERSI</name>
<dbReference type="EMBL" id="CM023474">
    <property type="protein sequence ID" value="KAH7949021.1"/>
    <property type="molecule type" value="Genomic_DNA"/>
</dbReference>
<organism evidence="1 2">
    <name type="scientific">Dermacentor silvarum</name>
    <name type="common">Tick</name>
    <dbReference type="NCBI Taxonomy" id="543639"/>
    <lineage>
        <taxon>Eukaryota</taxon>
        <taxon>Metazoa</taxon>
        <taxon>Ecdysozoa</taxon>
        <taxon>Arthropoda</taxon>
        <taxon>Chelicerata</taxon>
        <taxon>Arachnida</taxon>
        <taxon>Acari</taxon>
        <taxon>Parasitiformes</taxon>
        <taxon>Ixodida</taxon>
        <taxon>Ixodoidea</taxon>
        <taxon>Ixodidae</taxon>
        <taxon>Rhipicephalinae</taxon>
        <taxon>Dermacentor</taxon>
    </lineage>
</organism>
<accession>A0ACB8CPM1</accession>
<proteinExistence type="predicted"/>